<organism evidence="1 2">
    <name type="scientific">Companilactobacillus bobalius DSM 19674</name>
    <dbReference type="NCBI Taxonomy" id="1423788"/>
    <lineage>
        <taxon>Bacteria</taxon>
        <taxon>Bacillati</taxon>
        <taxon>Bacillota</taxon>
        <taxon>Bacilli</taxon>
        <taxon>Lactobacillales</taxon>
        <taxon>Lactobacillaceae</taxon>
        <taxon>Companilactobacillus</taxon>
        <taxon>Companilactobacillus bobalius</taxon>
    </lineage>
</organism>
<dbReference type="EMBL" id="AZDY01000029">
    <property type="protein sequence ID" value="KRK83934.1"/>
    <property type="molecule type" value="Genomic_DNA"/>
</dbReference>
<accession>A0A0R1KK62</accession>
<proteinExistence type="predicted"/>
<reference evidence="1 2" key="1">
    <citation type="journal article" date="2015" name="Genome Announc.">
        <title>Expanding the biotechnology potential of lactobacilli through comparative genomics of 213 strains and associated genera.</title>
        <authorList>
            <person name="Sun Z."/>
            <person name="Harris H.M."/>
            <person name="McCann A."/>
            <person name="Guo C."/>
            <person name="Argimon S."/>
            <person name="Zhang W."/>
            <person name="Yang X."/>
            <person name="Jeffery I.B."/>
            <person name="Cooney J.C."/>
            <person name="Kagawa T.F."/>
            <person name="Liu W."/>
            <person name="Song Y."/>
            <person name="Salvetti E."/>
            <person name="Wrobel A."/>
            <person name="Rasinkangas P."/>
            <person name="Parkhill J."/>
            <person name="Rea M.C."/>
            <person name="O'Sullivan O."/>
            <person name="Ritari J."/>
            <person name="Douillard F.P."/>
            <person name="Paul Ross R."/>
            <person name="Yang R."/>
            <person name="Briner A.E."/>
            <person name="Felis G.E."/>
            <person name="de Vos W.M."/>
            <person name="Barrangou R."/>
            <person name="Klaenhammer T.R."/>
            <person name="Caufield P.W."/>
            <person name="Cui Y."/>
            <person name="Zhang H."/>
            <person name="O'Toole P.W."/>
        </authorList>
    </citation>
    <scope>NUCLEOTIDE SEQUENCE [LARGE SCALE GENOMIC DNA]</scope>
    <source>
        <strain evidence="1 2">DSM 19674</strain>
    </source>
</reference>
<evidence type="ECO:0000313" key="1">
    <source>
        <dbReference type="EMBL" id="KRK83934.1"/>
    </source>
</evidence>
<name>A0A0R1KK62_9LACO</name>
<evidence type="ECO:0000313" key="2">
    <source>
        <dbReference type="Proteomes" id="UP000051515"/>
    </source>
</evidence>
<gene>
    <name evidence="1" type="ORF">FC78_GL000937</name>
</gene>
<dbReference type="AlphaFoldDB" id="A0A0R1KK62"/>
<sequence length="115" mass="13714">MDHSKQRLLLSLLVEFSNSFSKQINESAINQKMEHYIKDTVQEFVEKQYRGTIFDKEFKQMIEEVNDARDNEHLVFNYYTEKLWKEISQLSQKTTSFSNAYSIIDILGKNKDAFF</sequence>
<dbReference type="RefSeq" id="WP_056950869.1">
    <property type="nucleotide sequence ID" value="NZ_AZDY01000029.1"/>
</dbReference>
<dbReference type="Proteomes" id="UP000051515">
    <property type="component" value="Unassembled WGS sequence"/>
</dbReference>
<protein>
    <submittedName>
        <fullName evidence="1">Uncharacterized protein</fullName>
    </submittedName>
</protein>
<dbReference type="PATRIC" id="fig|1423788.3.peg.964"/>
<keyword evidence="2" id="KW-1185">Reference proteome</keyword>
<dbReference type="OrthoDB" id="2308450at2"/>
<comment type="caution">
    <text evidence="1">The sequence shown here is derived from an EMBL/GenBank/DDBJ whole genome shotgun (WGS) entry which is preliminary data.</text>
</comment>